<dbReference type="SUPFAM" id="SSF51261">
    <property type="entry name" value="Duplicated hybrid motif"/>
    <property type="match status" value="1"/>
</dbReference>
<dbReference type="GO" id="GO:0004222">
    <property type="term" value="F:metalloendopeptidase activity"/>
    <property type="evidence" value="ECO:0007669"/>
    <property type="project" value="TreeGrafter"/>
</dbReference>
<dbReference type="SMART" id="SM00257">
    <property type="entry name" value="LysM"/>
    <property type="match status" value="1"/>
</dbReference>
<feature type="transmembrane region" description="Helical" evidence="1">
    <location>
        <begin position="12"/>
        <end position="28"/>
    </location>
</feature>
<keyword evidence="1" id="KW-0812">Transmembrane</keyword>
<sequence length="361" mass="40847">MPVMKTHPEPYYRFFFNSLSGWFLLANNDKRAFGQYFRVFSLPDFRNTALIFIGVLVFSLPFTGIAQSFTIDTNSFLNEERGSIRISVVQEHNDDMPEDEELLTEEGSNDYIPEDMIFVPSDVLYNNKWDTLYIRTGRTEVYNMADSVLLLLNNPAETPFAFPFKGKLISKYGSRGSRFHAGMDIKLESGDTVVSAFDGKVRIARVMSGYGKMVVIRHHNGLETVYSHLSKILVNINQEVKAGEPVGLGGRTGRASTTHLHFETRFRGEHFNPDKIIDFENYTLRTDTLLISKYFWSSGRNASSLTNNGTDSSGSKYHTIRSGDTLSKIARRYGTSVNQLCRINGIKPTKVLRIGSRIRVA</sequence>
<dbReference type="CDD" id="cd00118">
    <property type="entry name" value="LysM"/>
    <property type="match status" value="1"/>
</dbReference>
<evidence type="ECO:0000256" key="1">
    <source>
        <dbReference type="SAM" id="Phobius"/>
    </source>
</evidence>
<comment type="caution">
    <text evidence="3">The sequence shown here is derived from an EMBL/GenBank/DDBJ whole genome shotgun (WGS) entry which is preliminary data.</text>
</comment>
<dbReference type="CDD" id="cd12797">
    <property type="entry name" value="M23_peptidase"/>
    <property type="match status" value="1"/>
</dbReference>
<dbReference type="AlphaFoldDB" id="A0A644TQJ1"/>
<feature type="transmembrane region" description="Helical" evidence="1">
    <location>
        <begin position="49"/>
        <end position="69"/>
    </location>
</feature>
<proteinExistence type="predicted"/>
<dbReference type="Gene3D" id="2.70.70.10">
    <property type="entry name" value="Glucose Permease (Domain IIA)"/>
    <property type="match status" value="1"/>
</dbReference>
<gene>
    <name evidence="3" type="ORF">SDC9_14884</name>
</gene>
<reference evidence="3" key="1">
    <citation type="submission" date="2019-08" db="EMBL/GenBank/DDBJ databases">
        <authorList>
            <person name="Kucharzyk K."/>
            <person name="Murdoch R.W."/>
            <person name="Higgins S."/>
            <person name="Loffler F."/>
        </authorList>
    </citation>
    <scope>NUCLEOTIDE SEQUENCE</scope>
</reference>
<organism evidence="3">
    <name type="scientific">bioreactor metagenome</name>
    <dbReference type="NCBI Taxonomy" id="1076179"/>
    <lineage>
        <taxon>unclassified sequences</taxon>
        <taxon>metagenomes</taxon>
        <taxon>ecological metagenomes</taxon>
    </lineage>
</organism>
<dbReference type="Gene3D" id="3.10.350.10">
    <property type="entry name" value="LysM domain"/>
    <property type="match status" value="1"/>
</dbReference>
<feature type="domain" description="LysM" evidence="2">
    <location>
        <begin position="316"/>
        <end position="360"/>
    </location>
</feature>
<dbReference type="InterPro" id="IPR050570">
    <property type="entry name" value="Cell_wall_metabolism_enzyme"/>
</dbReference>
<evidence type="ECO:0000313" key="3">
    <source>
        <dbReference type="EMBL" id="MPL69150.1"/>
    </source>
</evidence>
<accession>A0A644TQJ1</accession>
<dbReference type="InterPro" id="IPR018392">
    <property type="entry name" value="LysM"/>
</dbReference>
<dbReference type="SUPFAM" id="SSF54106">
    <property type="entry name" value="LysM domain"/>
    <property type="match status" value="1"/>
</dbReference>
<keyword evidence="1" id="KW-0472">Membrane</keyword>
<dbReference type="PANTHER" id="PTHR21666">
    <property type="entry name" value="PEPTIDASE-RELATED"/>
    <property type="match status" value="1"/>
</dbReference>
<evidence type="ECO:0000259" key="2">
    <source>
        <dbReference type="PROSITE" id="PS51782"/>
    </source>
</evidence>
<dbReference type="InterPro" id="IPR011055">
    <property type="entry name" value="Dup_hybrid_motif"/>
</dbReference>
<dbReference type="PROSITE" id="PS51782">
    <property type="entry name" value="LYSM"/>
    <property type="match status" value="1"/>
</dbReference>
<dbReference type="EMBL" id="VSSQ01000045">
    <property type="protein sequence ID" value="MPL69150.1"/>
    <property type="molecule type" value="Genomic_DNA"/>
</dbReference>
<dbReference type="InterPro" id="IPR016047">
    <property type="entry name" value="M23ase_b-sheet_dom"/>
</dbReference>
<name>A0A644TQJ1_9ZZZZ</name>
<dbReference type="Pfam" id="PF01551">
    <property type="entry name" value="Peptidase_M23"/>
    <property type="match status" value="1"/>
</dbReference>
<dbReference type="Pfam" id="PF01476">
    <property type="entry name" value="LysM"/>
    <property type="match status" value="1"/>
</dbReference>
<protein>
    <recommendedName>
        <fullName evidence="2">LysM domain-containing protein</fullName>
    </recommendedName>
</protein>
<keyword evidence="1" id="KW-1133">Transmembrane helix</keyword>
<dbReference type="InterPro" id="IPR036779">
    <property type="entry name" value="LysM_dom_sf"/>
</dbReference>
<dbReference type="PANTHER" id="PTHR21666:SF270">
    <property type="entry name" value="MUREIN HYDROLASE ACTIVATOR ENVC"/>
    <property type="match status" value="1"/>
</dbReference>